<feature type="compositionally biased region" description="Low complexity" evidence="1">
    <location>
        <begin position="328"/>
        <end position="342"/>
    </location>
</feature>
<feature type="compositionally biased region" description="Basic residues" evidence="1">
    <location>
        <begin position="856"/>
        <end position="873"/>
    </location>
</feature>
<sequence length="873" mass="98926">MDVEGNVEDFLQRVKQLDNQRQREDEERRKKLKDDIQTYKMRDSFNIQIPNPIARKDEQNGSPPPLPKRKPNLSSIPNSESLQNFNKSVSKQYRLDMDELIYESAYNYEKAQKSPSKEKPTIPLHTENLTRSLTERSRKNLDINELPKRSSTIFNPSSNDSQFRATTGGLTKGLEYEAYDRLNEVDHNDDSKFRSSTGSLNREKTYKKFDKELEIKRFDDYIPNSTQSFKSSRYSKFQLSDEEKKQMDETINNLIGDGFQISKNTNQIELQEQEDDQKIPKPLTRERKGGILPSSKLQNSNPSLSSPFQSPKPQINSWTNAAKEKPKPSLNAQSSSSLSQLKRSPRKTELSSPTKIDYESSITSSPIKKSPAKLDFSKFTKDNENQDRLTPPPIAPKPLGFTKLGNDTGKRTSWLNSAAGKTSSTPQWQDTSVNYQINKKNGNDKPSWLNSAAGKTSSTSQWQDTSVNYQIKPQTDKKASWLNSATRNTSSTPQGQDTTSKIHIETSEDRKQSWLNSAMRNTSHREFEIPQPKIKPIIPSKSNTLQEKLKKEQEFKEQQHLTLKELENRKLNHIDNQPRSLPKFEPEDTGFSPTILKKTRTGSPSKNLTIPDDPDFLKQKLSPASKSPSPAPSETLESPEAINHKSKLKPALPARKLSLKIPEALQKVEKLKPALPARKPSIEIPEALTKKGNLRQANKLEQLEEPTPEAVNKKSQLKPAVPQRKISQKEVEALAQFNELKSRKNGIQSPEIKPKPRVFSNSKDILNNQLGSLKSTKEKSQENSQVSLTKEEKSKNLENVLRLKKASTDSELNPVRLPFMATTDNLPNLKKASTFDSSSTGKLQDEGSTENLEHLTKKRTKGPKRRTKAPKNV</sequence>
<feature type="compositionally biased region" description="Polar residues" evidence="1">
    <location>
        <begin position="481"/>
        <end position="499"/>
    </location>
</feature>
<dbReference type="Proteomes" id="UP000009328">
    <property type="component" value="Unassembled WGS sequence"/>
</dbReference>
<feature type="region of interest" description="Disordered" evidence="1">
    <location>
        <begin position="271"/>
        <end position="540"/>
    </location>
</feature>
<feature type="region of interest" description="Disordered" evidence="1">
    <location>
        <begin position="567"/>
        <end position="655"/>
    </location>
</feature>
<feature type="region of interest" description="Disordered" evidence="1">
    <location>
        <begin position="682"/>
        <end position="794"/>
    </location>
</feature>
<dbReference type="GO" id="GO:0006508">
    <property type="term" value="P:proteolysis"/>
    <property type="evidence" value="ECO:0007669"/>
    <property type="project" value="UniProtKB-KW"/>
</dbReference>
<proteinExistence type="predicted"/>
<feature type="compositionally biased region" description="Basic and acidic residues" evidence="1">
    <location>
        <begin position="276"/>
        <end position="289"/>
    </location>
</feature>
<protein>
    <submittedName>
        <fullName evidence="2">Immunoglobulin A1 protease</fullName>
        <ecNumber evidence="2">3.4.24.13</ecNumber>
    </submittedName>
</protein>
<keyword evidence="2" id="KW-0645">Protease</keyword>
<feature type="compositionally biased region" description="Basic and acidic residues" evidence="1">
    <location>
        <begin position="375"/>
        <end position="387"/>
    </location>
</feature>
<feature type="compositionally biased region" description="Basic and acidic residues" evidence="1">
    <location>
        <begin position="10"/>
        <end position="43"/>
    </location>
</feature>
<feature type="compositionally biased region" description="Polar residues" evidence="1">
    <location>
        <begin position="72"/>
        <end position="85"/>
    </location>
</feature>
<feature type="compositionally biased region" description="Low complexity" evidence="1">
    <location>
        <begin position="360"/>
        <end position="369"/>
    </location>
</feature>
<feature type="region of interest" description="Disordered" evidence="1">
    <location>
        <begin position="821"/>
        <end position="873"/>
    </location>
</feature>
<feature type="compositionally biased region" description="Polar residues" evidence="1">
    <location>
        <begin position="448"/>
        <end position="473"/>
    </location>
</feature>
<feature type="region of interest" description="Disordered" evidence="1">
    <location>
        <begin position="1"/>
        <end position="85"/>
    </location>
</feature>
<organism evidence="2 3">
    <name type="scientific">Wickerhamomyces ciferrii (strain ATCC 14091 / BCRC 22168 / CBS 111 / JCM 3599 / NBRC 0793 / NRRL Y-1031 F-60-10)</name>
    <name type="common">Yeast</name>
    <name type="synonym">Pichia ciferrii</name>
    <dbReference type="NCBI Taxonomy" id="1206466"/>
    <lineage>
        <taxon>Eukaryota</taxon>
        <taxon>Fungi</taxon>
        <taxon>Dikarya</taxon>
        <taxon>Ascomycota</taxon>
        <taxon>Saccharomycotina</taxon>
        <taxon>Saccharomycetes</taxon>
        <taxon>Phaffomycetales</taxon>
        <taxon>Wickerhamomycetaceae</taxon>
        <taxon>Wickerhamomyces</taxon>
    </lineage>
</organism>
<keyword evidence="3" id="KW-1185">Reference proteome</keyword>
<feature type="compositionally biased region" description="Polar residues" evidence="1">
    <location>
        <begin position="295"/>
        <end position="320"/>
    </location>
</feature>
<gene>
    <name evidence="2" type="ORF">BN7_1801</name>
</gene>
<dbReference type="InParanoid" id="K0KJH2"/>
<feature type="compositionally biased region" description="Basic and acidic residues" evidence="1">
    <location>
        <begin position="500"/>
        <end position="512"/>
    </location>
</feature>
<name>K0KJH2_WICCF</name>
<dbReference type="GO" id="GO:0008233">
    <property type="term" value="F:peptidase activity"/>
    <property type="evidence" value="ECO:0007669"/>
    <property type="project" value="UniProtKB-KW"/>
</dbReference>
<dbReference type="EC" id="3.4.24.13" evidence="2"/>
<dbReference type="EMBL" id="CAIF01000040">
    <property type="protein sequence ID" value="CCH42257.1"/>
    <property type="molecule type" value="Genomic_DNA"/>
</dbReference>
<evidence type="ECO:0000313" key="2">
    <source>
        <dbReference type="EMBL" id="CCH42257.1"/>
    </source>
</evidence>
<dbReference type="AlphaFoldDB" id="K0KJH2"/>
<evidence type="ECO:0000256" key="1">
    <source>
        <dbReference type="SAM" id="MobiDB-lite"/>
    </source>
</evidence>
<comment type="caution">
    <text evidence="2">The sequence shown here is derived from an EMBL/GenBank/DDBJ whole genome shotgun (WGS) entry which is preliminary data.</text>
</comment>
<feature type="compositionally biased region" description="Polar residues" evidence="1">
    <location>
        <begin position="411"/>
        <end position="440"/>
    </location>
</feature>
<feature type="compositionally biased region" description="Low complexity" evidence="1">
    <location>
        <begin position="529"/>
        <end position="540"/>
    </location>
</feature>
<dbReference type="HOGENOM" id="CLU_329058_0_0_1"/>
<feature type="compositionally biased region" description="Polar residues" evidence="1">
    <location>
        <begin position="759"/>
        <end position="774"/>
    </location>
</feature>
<keyword evidence="2" id="KW-0378">Hydrolase</keyword>
<evidence type="ECO:0000313" key="3">
    <source>
        <dbReference type="Proteomes" id="UP000009328"/>
    </source>
</evidence>
<accession>K0KJH2</accession>
<reference evidence="2 3" key="1">
    <citation type="journal article" date="2012" name="Eukaryot. Cell">
        <title>Draft genome sequence of Wickerhamomyces ciferrii NRRL Y-1031 F-60-10.</title>
        <authorList>
            <person name="Schneider J."/>
            <person name="Andrea H."/>
            <person name="Blom J."/>
            <person name="Jaenicke S."/>
            <person name="Ruckert C."/>
            <person name="Schorsch C."/>
            <person name="Szczepanowski R."/>
            <person name="Farwick M."/>
            <person name="Goesmann A."/>
            <person name="Puhler A."/>
            <person name="Schaffer S."/>
            <person name="Tauch A."/>
            <person name="Kohler T."/>
            <person name="Brinkrolf K."/>
        </authorList>
    </citation>
    <scope>NUCLEOTIDE SEQUENCE [LARGE SCALE GENOMIC DNA]</scope>
    <source>
        <strain evidence="3">ATCC 14091 / BCRC 22168 / CBS 111 / JCM 3599 / NBRC 0793 / NRRL Y-1031 F-60-10</strain>
    </source>
</reference>